<protein>
    <submittedName>
        <fullName evidence="1">Uncharacterized protein</fullName>
    </submittedName>
</protein>
<gene>
    <name evidence="1" type="ORF">PSNMU_V1.4_AUG-EV-PASAV3_0029880</name>
</gene>
<evidence type="ECO:0000313" key="1">
    <source>
        <dbReference type="EMBL" id="VEU36201.1"/>
    </source>
</evidence>
<dbReference type="EMBL" id="CAACVS010000081">
    <property type="protein sequence ID" value="VEU36201.1"/>
    <property type="molecule type" value="Genomic_DNA"/>
</dbReference>
<evidence type="ECO:0000313" key="2">
    <source>
        <dbReference type="Proteomes" id="UP000291116"/>
    </source>
</evidence>
<sequence>MALYRTGCFISESVAVLIDPLLLSTLACEPSTVMSSEHEEGRGCAVDTALESVIACFKSEPVASMSGLGDRYPATSSMAGLSLSILPGSFGLPTEECESAGVPSFAYRVRGGSSVNGTNVFRNRGQRISVAGARCSWQYYLVDSLVAIFLSVYSKVGGIMSIAVSSLFEIFSFHEICVIDPVVPGNIFLNAGAFSITDDGSRGREIL</sequence>
<accession>A0A448Z2C8</accession>
<dbReference type="AlphaFoldDB" id="A0A448Z2C8"/>
<dbReference type="Proteomes" id="UP000291116">
    <property type="component" value="Unassembled WGS sequence"/>
</dbReference>
<name>A0A448Z2C8_9STRA</name>
<keyword evidence="2" id="KW-1185">Reference proteome</keyword>
<proteinExistence type="predicted"/>
<reference evidence="1 2" key="1">
    <citation type="submission" date="2019-01" db="EMBL/GenBank/DDBJ databases">
        <authorList>
            <person name="Ferrante I. M."/>
        </authorList>
    </citation>
    <scope>NUCLEOTIDE SEQUENCE [LARGE SCALE GENOMIC DNA]</scope>
    <source>
        <strain evidence="1 2">B856</strain>
    </source>
</reference>
<organism evidence="1 2">
    <name type="scientific">Pseudo-nitzschia multistriata</name>
    <dbReference type="NCBI Taxonomy" id="183589"/>
    <lineage>
        <taxon>Eukaryota</taxon>
        <taxon>Sar</taxon>
        <taxon>Stramenopiles</taxon>
        <taxon>Ochrophyta</taxon>
        <taxon>Bacillariophyta</taxon>
        <taxon>Bacillariophyceae</taxon>
        <taxon>Bacillariophycidae</taxon>
        <taxon>Bacillariales</taxon>
        <taxon>Bacillariaceae</taxon>
        <taxon>Pseudo-nitzschia</taxon>
    </lineage>
</organism>